<sequence length="283" mass="30674">MSEPGTDVAVGNGQPTPSWQSVNVPLEGTLATLDQAMRYAHVLAQADILPDRLRGKSSNTLAIILYGQQLNVPPVVAVNTISVVNGRPMIEGKLLLSKLREAGHSYKRVESTTTRCVVEITRGDTGEVFTEEFTWDDAKIAQLTGKDNYKKYPKKMLFWRAVAGGIDLACPEVKMGFGLQGVDDDYDEPPKPTLAQVAAERMDQQRANEASTPEQSKEDQQTALQAELAQLADEHSNGASDTVAKADEPPPPPDYVCDVCGATGAHYQDECPDLAHPAEEVGR</sequence>
<reference evidence="2 3" key="1">
    <citation type="submission" date="2019-03" db="EMBL/GenBank/DDBJ databases">
        <title>Genomic Encyclopedia of Type Strains, Phase IV (KMG-IV): sequencing the most valuable type-strain genomes for metagenomic binning, comparative biology and taxonomic classification.</title>
        <authorList>
            <person name="Goeker M."/>
        </authorList>
    </citation>
    <scope>NUCLEOTIDE SEQUENCE [LARGE SCALE GENOMIC DNA]</scope>
    <source>
        <strain evidence="2 3">DSM 45934</strain>
    </source>
</reference>
<feature type="region of interest" description="Disordered" evidence="1">
    <location>
        <begin position="1"/>
        <end position="21"/>
    </location>
</feature>
<evidence type="ECO:0000313" key="2">
    <source>
        <dbReference type="EMBL" id="TCO57187.1"/>
    </source>
</evidence>
<keyword evidence="3" id="KW-1185">Reference proteome</keyword>
<dbReference type="AlphaFoldDB" id="A0A4R2JF42"/>
<organism evidence="2 3">
    <name type="scientific">Actinocrispum wychmicini</name>
    <dbReference type="NCBI Taxonomy" id="1213861"/>
    <lineage>
        <taxon>Bacteria</taxon>
        <taxon>Bacillati</taxon>
        <taxon>Actinomycetota</taxon>
        <taxon>Actinomycetes</taxon>
        <taxon>Pseudonocardiales</taxon>
        <taxon>Pseudonocardiaceae</taxon>
        <taxon>Actinocrispum</taxon>
    </lineage>
</organism>
<evidence type="ECO:0000313" key="3">
    <source>
        <dbReference type="Proteomes" id="UP000295680"/>
    </source>
</evidence>
<dbReference type="OrthoDB" id="3693665at2"/>
<proteinExistence type="predicted"/>
<gene>
    <name evidence="2" type="ORF">EV192_106664</name>
</gene>
<protein>
    <recommendedName>
        <fullName evidence="4">RecT family protein</fullName>
    </recommendedName>
</protein>
<dbReference type="EMBL" id="SLWS01000006">
    <property type="protein sequence ID" value="TCO57187.1"/>
    <property type="molecule type" value="Genomic_DNA"/>
</dbReference>
<feature type="region of interest" description="Disordered" evidence="1">
    <location>
        <begin position="201"/>
        <end position="257"/>
    </location>
</feature>
<evidence type="ECO:0008006" key="4">
    <source>
        <dbReference type="Google" id="ProtNLM"/>
    </source>
</evidence>
<dbReference type="RefSeq" id="WP_132121026.1">
    <property type="nucleotide sequence ID" value="NZ_SLWS01000006.1"/>
</dbReference>
<evidence type="ECO:0000256" key="1">
    <source>
        <dbReference type="SAM" id="MobiDB-lite"/>
    </source>
</evidence>
<feature type="compositionally biased region" description="Low complexity" evidence="1">
    <location>
        <begin position="221"/>
        <end position="231"/>
    </location>
</feature>
<accession>A0A4R2JF42</accession>
<name>A0A4R2JF42_9PSEU</name>
<comment type="caution">
    <text evidence="2">The sequence shown here is derived from an EMBL/GenBank/DDBJ whole genome shotgun (WGS) entry which is preliminary data.</text>
</comment>
<dbReference type="Proteomes" id="UP000295680">
    <property type="component" value="Unassembled WGS sequence"/>
</dbReference>